<accession>A0A2J7Q281</accession>
<name>A0A2J7Q281_9NEOP</name>
<organism evidence="2 3">
    <name type="scientific">Cryptotermes secundus</name>
    <dbReference type="NCBI Taxonomy" id="105785"/>
    <lineage>
        <taxon>Eukaryota</taxon>
        <taxon>Metazoa</taxon>
        <taxon>Ecdysozoa</taxon>
        <taxon>Arthropoda</taxon>
        <taxon>Hexapoda</taxon>
        <taxon>Insecta</taxon>
        <taxon>Pterygota</taxon>
        <taxon>Neoptera</taxon>
        <taxon>Polyneoptera</taxon>
        <taxon>Dictyoptera</taxon>
        <taxon>Blattodea</taxon>
        <taxon>Blattoidea</taxon>
        <taxon>Termitoidae</taxon>
        <taxon>Kalotermitidae</taxon>
        <taxon>Cryptotermitinae</taxon>
        <taxon>Cryptotermes</taxon>
    </lineage>
</organism>
<gene>
    <name evidence="2" type="ORF">B7P43_G07143</name>
</gene>
<evidence type="ECO:0000256" key="1">
    <source>
        <dbReference type="SAM" id="MobiDB-lite"/>
    </source>
</evidence>
<evidence type="ECO:0008006" key="4">
    <source>
        <dbReference type="Google" id="ProtNLM"/>
    </source>
</evidence>
<dbReference type="AlphaFoldDB" id="A0A2J7Q281"/>
<feature type="compositionally biased region" description="Basic and acidic residues" evidence="1">
    <location>
        <begin position="164"/>
        <end position="179"/>
    </location>
</feature>
<feature type="compositionally biased region" description="Acidic residues" evidence="1">
    <location>
        <begin position="115"/>
        <end position="125"/>
    </location>
</feature>
<keyword evidence="3" id="KW-1185">Reference proteome</keyword>
<dbReference type="EMBL" id="NEVH01019373">
    <property type="protein sequence ID" value="PNF22684.1"/>
    <property type="molecule type" value="Genomic_DNA"/>
</dbReference>
<proteinExistence type="predicted"/>
<feature type="compositionally biased region" description="Polar residues" evidence="1">
    <location>
        <begin position="103"/>
        <end position="112"/>
    </location>
</feature>
<feature type="compositionally biased region" description="Polar residues" evidence="1">
    <location>
        <begin position="145"/>
        <end position="161"/>
    </location>
</feature>
<dbReference type="Proteomes" id="UP000235965">
    <property type="component" value="Unassembled WGS sequence"/>
</dbReference>
<dbReference type="InParanoid" id="A0A2J7Q281"/>
<protein>
    <recommendedName>
        <fullName evidence="4">Pinin/SDK/MemA protein domain-containing protein</fullName>
    </recommendedName>
</protein>
<evidence type="ECO:0000313" key="2">
    <source>
        <dbReference type="EMBL" id="PNF22684.1"/>
    </source>
</evidence>
<dbReference type="STRING" id="105785.A0A2J7Q281"/>
<reference evidence="2 3" key="1">
    <citation type="submission" date="2017-12" db="EMBL/GenBank/DDBJ databases">
        <title>Hemimetabolous genomes reveal molecular basis of termite eusociality.</title>
        <authorList>
            <person name="Harrison M.C."/>
            <person name="Jongepier E."/>
            <person name="Robertson H.M."/>
            <person name="Arning N."/>
            <person name="Bitard-Feildel T."/>
            <person name="Chao H."/>
            <person name="Childers C.P."/>
            <person name="Dinh H."/>
            <person name="Doddapaneni H."/>
            <person name="Dugan S."/>
            <person name="Gowin J."/>
            <person name="Greiner C."/>
            <person name="Han Y."/>
            <person name="Hu H."/>
            <person name="Hughes D.S.T."/>
            <person name="Huylmans A.-K."/>
            <person name="Kemena C."/>
            <person name="Kremer L.P.M."/>
            <person name="Lee S.L."/>
            <person name="Lopez-Ezquerra A."/>
            <person name="Mallet L."/>
            <person name="Monroy-Kuhn J.M."/>
            <person name="Moser A."/>
            <person name="Murali S.C."/>
            <person name="Muzny D.M."/>
            <person name="Otani S."/>
            <person name="Piulachs M.-D."/>
            <person name="Poelchau M."/>
            <person name="Qu J."/>
            <person name="Schaub F."/>
            <person name="Wada-Katsumata A."/>
            <person name="Worley K.C."/>
            <person name="Xie Q."/>
            <person name="Ylla G."/>
            <person name="Poulsen M."/>
            <person name="Gibbs R.A."/>
            <person name="Schal C."/>
            <person name="Richards S."/>
            <person name="Belles X."/>
            <person name="Korb J."/>
            <person name="Bornberg-Bauer E."/>
        </authorList>
    </citation>
    <scope>NUCLEOTIDE SEQUENCE [LARGE SCALE GENOMIC DNA]</scope>
    <source>
        <tissue evidence="2">Whole body</tissue>
    </source>
</reference>
<feature type="region of interest" description="Disordered" evidence="1">
    <location>
        <begin position="79"/>
        <end position="235"/>
    </location>
</feature>
<comment type="caution">
    <text evidence="2">The sequence shown here is derived from an EMBL/GenBank/DDBJ whole genome shotgun (WGS) entry which is preliminary data.</text>
</comment>
<evidence type="ECO:0000313" key="3">
    <source>
        <dbReference type="Proteomes" id="UP000235965"/>
    </source>
</evidence>
<sequence>MEQELAIRQAENRKKEETRFKAHFMRLKPAWQALTYSTEEDLAMRIQTRREEERIRRQEYEQDMKLMLGRVQNIPTLFERQSQPVVKEVQRNHGKSRKKSRQNMKISSTPTTPDLYEEDEREENDANQNEFSNDRNTKMRLRVSISETPETVQHSTTTENVGETEIREHDENEDQHEVVSEEEDEKKDVEEIKKSKNEEEEEDESEQTASIQEDISAGRTTEDDEDGNTYSIDEK</sequence>
<feature type="compositionally biased region" description="Basic and acidic residues" evidence="1">
    <location>
        <begin position="186"/>
        <end position="197"/>
    </location>
</feature>
<feature type="compositionally biased region" description="Basic residues" evidence="1">
    <location>
        <begin position="92"/>
        <end position="102"/>
    </location>
</feature>